<protein>
    <recommendedName>
        <fullName evidence="1">Insertion element IS150 protein InsJ-like helix-turn-helix domain-containing protein</fullName>
    </recommendedName>
</protein>
<dbReference type="GeneID" id="5012815"/>
<dbReference type="HOGENOM" id="CLU_1285465_0_0_1"/>
<dbReference type="InParanoid" id="A0BM66"/>
<dbReference type="AlphaFoldDB" id="A0BM66"/>
<name>A0BM66_PARTE</name>
<evidence type="ECO:0000313" key="3">
    <source>
        <dbReference type="Proteomes" id="UP000000600"/>
    </source>
</evidence>
<reference evidence="2 3" key="1">
    <citation type="journal article" date="2006" name="Nature">
        <title>Global trends of whole-genome duplications revealed by the ciliate Paramecium tetraurelia.</title>
        <authorList>
            <consortium name="Genoscope"/>
            <person name="Aury J.-M."/>
            <person name="Jaillon O."/>
            <person name="Duret L."/>
            <person name="Noel B."/>
            <person name="Jubin C."/>
            <person name="Porcel B.M."/>
            <person name="Segurens B."/>
            <person name="Daubin V."/>
            <person name="Anthouard V."/>
            <person name="Aiach N."/>
            <person name="Arnaiz O."/>
            <person name="Billaut A."/>
            <person name="Beisson J."/>
            <person name="Blanc I."/>
            <person name="Bouhouche K."/>
            <person name="Camara F."/>
            <person name="Duharcourt S."/>
            <person name="Guigo R."/>
            <person name="Gogendeau D."/>
            <person name="Katinka M."/>
            <person name="Keller A.-M."/>
            <person name="Kissmehl R."/>
            <person name="Klotz C."/>
            <person name="Koll F."/>
            <person name="Le Moue A."/>
            <person name="Lepere C."/>
            <person name="Malinsky S."/>
            <person name="Nowacki M."/>
            <person name="Nowak J.K."/>
            <person name="Plattner H."/>
            <person name="Poulain J."/>
            <person name="Ruiz F."/>
            <person name="Serrano V."/>
            <person name="Zagulski M."/>
            <person name="Dessen P."/>
            <person name="Betermier M."/>
            <person name="Weissenbach J."/>
            <person name="Scarpelli C."/>
            <person name="Schachter V."/>
            <person name="Sperling L."/>
            <person name="Meyer E."/>
            <person name="Cohen J."/>
            <person name="Wincker P."/>
        </authorList>
    </citation>
    <scope>NUCLEOTIDE SEQUENCE [LARGE SCALE GENOMIC DNA]</scope>
    <source>
        <strain evidence="2 3">Stock d4-2</strain>
    </source>
</reference>
<dbReference type="EMBL" id="CT868003">
    <property type="protein sequence ID" value="CAK59633.1"/>
    <property type="molecule type" value="Genomic_DNA"/>
</dbReference>
<evidence type="ECO:0000259" key="1">
    <source>
        <dbReference type="Pfam" id="PF13518"/>
    </source>
</evidence>
<organism evidence="2 3">
    <name type="scientific">Paramecium tetraurelia</name>
    <dbReference type="NCBI Taxonomy" id="5888"/>
    <lineage>
        <taxon>Eukaryota</taxon>
        <taxon>Sar</taxon>
        <taxon>Alveolata</taxon>
        <taxon>Ciliophora</taxon>
        <taxon>Intramacronucleata</taxon>
        <taxon>Oligohymenophorea</taxon>
        <taxon>Peniculida</taxon>
        <taxon>Parameciidae</taxon>
        <taxon>Paramecium</taxon>
    </lineage>
</organism>
<feature type="domain" description="Insertion element IS150 protein InsJ-like helix-turn-helix" evidence="1">
    <location>
        <begin position="49"/>
        <end position="99"/>
    </location>
</feature>
<evidence type="ECO:0000313" key="2">
    <source>
        <dbReference type="EMBL" id="CAK59633.1"/>
    </source>
</evidence>
<keyword evidence="3" id="KW-1185">Reference proteome</keyword>
<accession>A0BM66</accession>
<dbReference type="OrthoDB" id="294423at2759"/>
<gene>
    <name evidence="2" type="ORF">GSPATT00030267001</name>
</gene>
<dbReference type="InterPro" id="IPR055247">
    <property type="entry name" value="InsJ-like_HTH"/>
</dbReference>
<proteinExistence type="predicted"/>
<dbReference type="Proteomes" id="UP000000600">
    <property type="component" value="Unassembled WGS sequence"/>
</dbReference>
<dbReference type="RefSeq" id="XP_001427031.1">
    <property type="nucleotide sequence ID" value="XM_001426994.1"/>
</dbReference>
<dbReference type="Pfam" id="PF13518">
    <property type="entry name" value="HTH_28"/>
    <property type="match status" value="1"/>
</dbReference>
<dbReference type="KEGG" id="ptm:GSPATT00030267001"/>
<sequence>MIHSDEESLNSFTPESQNLIQLSIRHQENIEEFKNRDNKKYAIIDQSVRIQLLRRILSKQSTIKEAAKEFGINFSTAKAILQTYRKEGRIGKKKTRDRNRSKQDLGDYNQTRKIQSMYNLEQPQQMKSISPEIRPSPPPFQQTVIPVMSTPNLDSTQIALALCQRELAQQKLLNFQLLMMIQNFKNITQLQVKEESNIIN</sequence>